<name>F2KMC0_PSEBN</name>
<dbReference type="EMBL" id="CP002585">
    <property type="protein sequence ID" value="AEA71663.1"/>
    <property type="molecule type" value="Genomic_DNA"/>
</dbReference>
<accession>F2KMC0</accession>
<gene>
    <name evidence="1" type="ORF">PSEBR_m1629</name>
</gene>
<proteinExistence type="predicted"/>
<sequence length="54" mass="5988">MVDLFSHGRPLSAGCPLDVSLGRSLGLGLRKNPTPSVRKIFIKCSWKKIRRSAH</sequence>
<protein>
    <submittedName>
        <fullName evidence="1">Uncharacterized protein</fullName>
    </submittedName>
</protein>
<dbReference type="HOGENOM" id="CLU_3046992_0_0_6"/>
<dbReference type="AlphaFoldDB" id="F2KMC0"/>
<dbReference type="STRING" id="994484.PSEBR_m1629"/>
<evidence type="ECO:0000313" key="2">
    <source>
        <dbReference type="Proteomes" id="UP000006692"/>
    </source>
</evidence>
<dbReference type="KEGG" id="pba:PSEBR_m1629"/>
<evidence type="ECO:0000313" key="1">
    <source>
        <dbReference type="EMBL" id="AEA71663.1"/>
    </source>
</evidence>
<reference key="2">
    <citation type="submission" date="2011-03" db="EMBL/GenBank/DDBJ databases">
        <title>Complete Genome Sequence of a beneficial plant roots-associated bacterium Pseudomonas brassicacearum.</title>
        <authorList>
            <person name="Ortet P."/>
            <person name="Barakat M."/>
            <person name="Lalaouna D."/>
            <person name="Fochesato S."/>
            <person name="Barbe V."/>
            <person name="Santaella C."/>
            <person name="Heulin T."/>
            <person name="Achouak W."/>
        </authorList>
    </citation>
    <scope>NUCLEOTIDE SEQUENCE</scope>
    <source>
        <strain>NFM421</strain>
    </source>
</reference>
<dbReference type="Proteomes" id="UP000006692">
    <property type="component" value="Chromosome"/>
</dbReference>
<reference evidence="1 2" key="1">
    <citation type="journal article" date="2011" name="J. Bacteriol.">
        <title>Complete genome sequence of a beneficial plant root-associated bacterium, Pseudomonas brassicacearum.</title>
        <authorList>
            <person name="Ortet P."/>
            <person name="Barakat M."/>
            <person name="Lalaouna D."/>
            <person name="Fochesato S."/>
            <person name="Barbe V."/>
            <person name="Vacherie B."/>
            <person name="Santaella C."/>
            <person name="Heulin T."/>
            <person name="Achouak W."/>
        </authorList>
    </citation>
    <scope>NUCLEOTIDE SEQUENCE [LARGE SCALE GENOMIC DNA]</scope>
    <source>
        <strain evidence="1 2">NFM421</strain>
    </source>
</reference>
<organism evidence="1 2">
    <name type="scientific">Pseudomonas brassicacearum (strain NFM421)</name>
    <dbReference type="NCBI Taxonomy" id="994484"/>
    <lineage>
        <taxon>Bacteria</taxon>
        <taxon>Pseudomonadati</taxon>
        <taxon>Pseudomonadota</taxon>
        <taxon>Gammaproteobacteria</taxon>
        <taxon>Pseudomonadales</taxon>
        <taxon>Pseudomonadaceae</taxon>
        <taxon>Pseudomonas</taxon>
    </lineage>
</organism>